<evidence type="ECO:0000256" key="1">
    <source>
        <dbReference type="SAM" id="Phobius"/>
    </source>
</evidence>
<feature type="transmembrane region" description="Helical" evidence="1">
    <location>
        <begin position="408"/>
        <end position="428"/>
    </location>
</feature>
<keyword evidence="1" id="KW-0812">Transmembrane</keyword>
<dbReference type="Proteomes" id="UP001652582">
    <property type="component" value="Chromosome 21"/>
</dbReference>
<keyword evidence="1" id="KW-0472">Membrane</keyword>
<sequence>MFALLLLLTQVSGDWVEISQNHYRKDPVHPAHFDYTTKSNSIYKNNSITEKQWHRGVVDKVSKGNIRPVQHPSVKASSVKIRHGDDRFIKYSNDYKTTEADYSFVSAKPNIQKFKTYDEDFEQTKHPYSKPIKKLETLPTNLNRRKYFDEKYSEDENDVINQEKQVQISEPPLAIPKKNMDEINFSENDNFFTRATPKLGASTSNSRHSNFVNNKDLSNPKIKLSNMEDDRHVVENDIKRVLQSDAENSDEIESYVKNLQPLRELNSSNTFRNIGLGKKHITKTAGEIEEPVQNNDKEGSSSIDEVTTNYKAEDHIPKSISNVTNSKTMKGMWKLLKLVTDTIYKNTHRSFKGKIKYLENLKTTILKSIEEQIDRAWPDDHVDVQNSRRSRAAQARGHVEFPSSESTLMTISFLTFAVFVIKLVLQVIHTYKNKTMMVTPAVVAAVGRAAAAFKTSQ</sequence>
<accession>A0ABM3LYQ6</accession>
<reference evidence="3" key="1">
    <citation type="submission" date="2025-08" db="UniProtKB">
        <authorList>
            <consortium name="RefSeq"/>
        </authorList>
    </citation>
    <scope>IDENTIFICATION</scope>
</reference>
<keyword evidence="2" id="KW-1185">Reference proteome</keyword>
<gene>
    <name evidence="3" type="primary">LOC112050547</name>
</gene>
<proteinExistence type="predicted"/>
<protein>
    <submittedName>
        <fullName evidence="3">Uncharacterized protein LOC112050547</fullName>
    </submittedName>
</protein>
<evidence type="ECO:0000313" key="2">
    <source>
        <dbReference type="Proteomes" id="UP001652582"/>
    </source>
</evidence>
<name>A0ABM3LYQ6_BICAN</name>
<keyword evidence="1" id="KW-1133">Transmembrane helix</keyword>
<organism evidence="2 3">
    <name type="scientific">Bicyclus anynana</name>
    <name type="common">Squinting bush brown butterfly</name>
    <dbReference type="NCBI Taxonomy" id="110368"/>
    <lineage>
        <taxon>Eukaryota</taxon>
        <taxon>Metazoa</taxon>
        <taxon>Ecdysozoa</taxon>
        <taxon>Arthropoda</taxon>
        <taxon>Hexapoda</taxon>
        <taxon>Insecta</taxon>
        <taxon>Pterygota</taxon>
        <taxon>Neoptera</taxon>
        <taxon>Endopterygota</taxon>
        <taxon>Lepidoptera</taxon>
        <taxon>Glossata</taxon>
        <taxon>Ditrysia</taxon>
        <taxon>Papilionoidea</taxon>
        <taxon>Nymphalidae</taxon>
        <taxon>Satyrinae</taxon>
        <taxon>Satyrini</taxon>
        <taxon>Mycalesina</taxon>
        <taxon>Bicyclus</taxon>
    </lineage>
</organism>
<dbReference type="RefSeq" id="XP_052744205.1">
    <property type="nucleotide sequence ID" value="XM_052888245.1"/>
</dbReference>
<dbReference type="GeneID" id="112050547"/>
<evidence type="ECO:0000313" key="3">
    <source>
        <dbReference type="RefSeq" id="XP_052744205.1"/>
    </source>
</evidence>